<feature type="region of interest" description="Disordered" evidence="1">
    <location>
        <begin position="1"/>
        <end position="76"/>
    </location>
</feature>
<protein>
    <submittedName>
        <fullName evidence="2">Uncharacterized protein</fullName>
    </submittedName>
</protein>
<evidence type="ECO:0000313" key="2">
    <source>
        <dbReference type="EMBL" id="JAC61911.1"/>
    </source>
</evidence>
<feature type="non-terminal residue" evidence="2">
    <location>
        <position position="1"/>
    </location>
</feature>
<accession>A0A061QU92</accession>
<proteinExistence type="predicted"/>
<gene>
    <name evidence="2" type="ORF">TSPGSL018_24815</name>
</gene>
<sequence length="76" mass="8267">ASARFARASESGREGWGRRQSVAGRLEKKGAVRHAMGSRKVKIPPVHSAAPCDAAANHLPIRGSGPRQRERRGEER</sequence>
<dbReference type="EMBL" id="GBEZ01025142">
    <property type="protein sequence ID" value="JAC61911.1"/>
    <property type="molecule type" value="Transcribed_RNA"/>
</dbReference>
<feature type="non-terminal residue" evidence="2">
    <location>
        <position position="76"/>
    </location>
</feature>
<feature type="compositionally biased region" description="Basic and acidic residues" evidence="1">
    <location>
        <begin position="67"/>
        <end position="76"/>
    </location>
</feature>
<organism evidence="2">
    <name type="scientific">Tetraselmis sp. GSL018</name>
    <dbReference type="NCBI Taxonomy" id="582737"/>
    <lineage>
        <taxon>Eukaryota</taxon>
        <taxon>Viridiplantae</taxon>
        <taxon>Chlorophyta</taxon>
        <taxon>core chlorophytes</taxon>
        <taxon>Chlorodendrophyceae</taxon>
        <taxon>Chlorodendrales</taxon>
        <taxon>Chlorodendraceae</taxon>
        <taxon>Tetraselmis</taxon>
    </lineage>
</organism>
<reference evidence="2" key="1">
    <citation type="submission" date="2014-05" db="EMBL/GenBank/DDBJ databases">
        <title>The transcriptome of the halophilic microalga Tetraselmis sp. GSL018 isolated from the Great Salt Lake, Utah.</title>
        <authorList>
            <person name="Jinkerson R.E."/>
            <person name="D'Adamo S."/>
            <person name="Posewitz M.C."/>
        </authorList>
    </citation>
    <scope>NUCLEOTIDE SEQUENCE</scope>
    <source>
        <strain evidence="2">GSL018</strain>
    </source>
</reference>
<evidence type="ECO:0000256" key="1">
    <source>
        <dbReference type="SAM" id="MobiDB-lite"/>
    </source>
</evidence>
<name>A0A061QU92_9CHLO</name>
<dbReference type="AlphaFoldDB" id="A0A061QU92"/>